<sequence>MASSLVNRPVPGYTQSSGPSLVAYSTMLPAMYKATFNQRTWPAFAEMLFDVDAGNSTLAAPFFDQNFWNNDPTTARLSSARRRPSWKELKSMVVCSDSYSSTPLPPSPMDWWDGLWSNMTEKTWLAGDTLFFSVLPCRPAVRRLLAPC</sequence>
<evidence type="ECO:0000313" key="1">
    <source>
        <dbReference type="EMBL" id="KAK2594403.1"/>
    </source>
</evidence>
<keyword evidence="2" id="KW-1185">Reference proteome</keyword>
<gene>
    <name evidence="1" type="ORF">QQS21_007909</name>
</gene>
<organism evidence="1 2">
    <name type="scientific">Conoideocrella luteorostrata</name>
    <dbReference type="NCBI Taxonomy" id="1105319"/>
    <lineage>
        <taxon>Eukaryota</taxon>
        <taxon>Fungi</taxon>
        <taxon>Dikarya</taxon>
        <taxon>Ascomycota</taxon>
        <taxon>Pezizomycotina</taxon>
        <taxon>Sordariomycetes</taxon>
        <taxon>Hypocreomycetidae</taxon>
        <taxon>Hypocreales</taxon>
        <taxon>Clavicipitaceae</taxon>
        <taxon>Conoideocrella</taxon>
    </lineage>
</organism>
<name>A0AAJ0FX02_9HYPO</name>
<protein>
    <submittedName>
        <fullName evidence="1">Uncharacterized protein</fullName>
    </submittedName>
</protein>
<proteinExistence type="predicted"/>
<dbReference type="Proteomes" id="UP001251528">
    <property type="component" value="Unassembled WGS sequence"/>
</dbReference>
<dbReference type="EMBL" id="JASWJB010000170">
    <property type="protein sequence ID" value="KAK2594403.1"/>
    <property type="molecule type" value="Genomic_DNA"/>
</dbReference>
<comment type="caution">
    <text evidence="1">The sequence shown here is derived from an EMBL/GenBank/DDBJ whole genome shotgun (WGS) entry which is preliminary data.</text>
</comment>
<dbReference type="AlphaFoldDB" id="A0AAJ0FX02"/>
<evidence type="ECO:0000313" key="2">
    <source>
        <dbReference type="Proteomes" id="UP001251528"/>
    </source>
</evidence>
<reference evidence="1" key="1">
    <citation type="submission" date="2023-06" db="EMBL/GenBank/DDBJ databases">
        <title>Conoideocrella luteorostrata (Hypocreales: Clavicipitaceae), a potential biocontrol fungus for elongate hemlock scale in United States Christmas tree production areas.</title>
        <authorList>
            <person name="Barrett H."/>
            <person name="Lovett B."/>
            <person name="Macias A.M."/>
            <person name="Stajich J.E."/>
            <person name="Kasson M.T."/>
        </authorList>
    </citation>
    <scope>NUCLEOTIDE SEQUENCE</scope>
    <source>
        <strain evidence="1">ARSEF 14590</strain>
    </source>
</reference>
<accession>A0AAJ0FX02</accession>